<gene>
    <name evidence="1" type="ORF">DQX05_15790</name>
</gene>
<dbReference type="OrthoDB" id="9790023at2"/>
<dbReference type="Proteomes" id="UP000266177">
    <property type="component" value="Unassembled WGS sequence"/>
</dbReference>
<dbReference type="Pfam" id="PF02585">
    <property type="entry name" value="PIG-L"/>
    <property type="match status" value="1"/>
</dbReference>
<dbReference type="EMBL" id="QYZD01000013">
    <property type="protein sequence ID" value="RJG23000.1"/>
    <property type="molecule type" value="Genomic_DNA"/>
</dbReference>
<dbReference type="InterPro" id="IPR024078">
    <property type="entry name" value="LmbE-like_dom_sf"/>
</dbReference>
<dbReference type="PANTHER" id="PTHR12993:SF11">
    <property type="entry name" value="N-ACETYLGLUCOSAMINYL-PHOSPHATIDYLINOSITOL DE-N-ACETYLASE"/>
    <property type="match status" value="1"/>
</dbReference>
<protein>
    <submittedName>
        <fullName evidence="1">PIG-L family deacetylase</fullName>
    </submittedName>
</protein>
<dbReference type="AlphaFoldDB" id="A0A3A3GFW0"/>
<organism evidence="1 2">
    <name type="scientific">Paenibacillus thiaminolyticus</name>
    <name type="common">Bacillus thiaminolyticus</name>
    <dbReference type="NCBI Taxonomy" id="49283"/>
    <lineage>
        <taxon>Bacteria</taxon>
        <taxon>Bacillati</taxon>
        <taxon>Bacillota</taxon>
        <taxon>Bacilli</taxon>
        <taxon>Bacillales</taxon>
        <taxon>Paenibacillaceae</taxon>
        <taxon>Paenibacillus</taxon>
    </lineage>
</organism>
<dbReference type="RefSeq" id="WP_119794518.1">
    <property type="nucleotide sequence ID" value="NZ_QYZD01000013.1"/>
</dbReference>
<reference evidence="1 2" key="1">
    <citation type="submission" date="2018-09" db="EMBL/GenBank/DDBJ databases">
        <title>Paenibacillus SK2017-BO5.</title>
        <authorList>
            <person name="Piskunova J.V."/>
            <person name="Dubiley S.A."/>
            <person name="Severinov K.V."/>
        </authorList>
    </citation>
    <scope>NUCLEOTIDE SEQUENCE [LARGE SCALE GENOMIC DNA]</scope>
    <source>
        <strain evidence="1 2">BO5</strain>
    </source>
</reference>
<sequence length="236" mass="25691">MTHTVGFIYAHPDDETFGCACLIRSLADHGVSAALLTATSGEAGKPGRLGPMTRDELAARRERELAAAGAIMGLADIELLRYPDGQLSSVPRSELVAKIAAFLNRHRIAVVVTFPEDGISGHPDHVAIHHAVNEAVWSGLCPRVQKLYYNMPLIGPEAGSGSVISLEAAPYWEMKAAALRAHESQILSVERVFGDLQALPANERMRGESFMLVWERGVHRPTVRERSLLDGLHEES</sequence>
<accession>A0A3A3GFW0</accession>
<dbReference type="Gene3D" id="3.40.50.10320">
    <property type="entry name" value="LmbE-like"/>
    <property type="match status" value="1"/>
</dbReference>
<name>A0A3A3GFW0_PANTH</name>
<dbReference type="GO" id="GO:0016811">
    <property type="term" value="F:hydrolase activity, acting on carbon-nitrogen (but not peptide) bonds, in linear amides"/>
    <property type="evidence" value="ECO:0007669"/>
    <property type="project" value="TreeGrafter"/>
</dbReference>
<comment type="caution">
    <text evidence="1">The sequence shown here is derived from an EMBL/GenBank/DDBJ whole genome shotgun (WGS) entry which is preliminary data.</text>
</comment>
<evidence type="ECO:0000313" key="1">
    <source>
        <dbReference type="EMBL" id="RJG23000.1"/>
    </source>
</evidence>
<evidence type="ECO:0000313" key="2">
    <source>
        <dbReference type="Proteomes" id="UP000266177"/>
    </source>
</evidence>
<dbReference type="PANTHER" id="PTHR12993">
    <property type="entry name" value="N-ACETYLGLUCOSAMINYL-PHOSPHATIDYLINOSITOL DE-N-ACETYLASE-RELATED"/>
    <property type="match status" value="1"/>
</dbReference>
<proteinExistence type="predicted"/>
<dbReference type="SUPFAM" id="SSF102588">
    <property type="entry name" value="LmbE-like"/>
    <property type="match status" value="1"/>
</dbReference>
<dbReference type="InterPro" id="IPR003737">
    <property type="entry name" value="GlcNAc_PI_deacetylase-related"/>
</dbReference>